<protein>
    <recommendedName>
        <fullName evidence="1">Protein-serine/threonine kinase</fullName>
        <ecNumber evidence="1">2.7.11.-</ecNumber>
    </recommendedName>
</protein>
<evidence type="ECO:0000313" key="5">
    <source>
        <dbReference type="EMBL" id="CEL64103.1"/>
    </source>
</evidence>
<evidence type="ECO:0000313" key="6">
    <source>
        <dbReference type="Proteomes" id="UP000007494"/>
    </source>
</evidence>
<dbReference type="PANTHER" id="PTHR11947">
    <property type="entry name" value="PYRUVATE DEHYDROGENASE KINASE"/>
    <property type="match status" value="1"/>
</dbReference>
<dbReference type="GO" id="GO:0004740">
    <property type="term" value="F:pyruvate dehydrogenase (acetyl-transferring) kinase activity"/>
    <property type="evidence" value="ECO:0007669"/>
    <property type="project" value="TreeGrafter"/>
</dbReference>
<dbReference type="GO" id="GO:0005759">
    <property type="term" value="C:mitochondrial matrix"/>
    <property type="evidence" value="ECO:0007669"/>
    <property type="project" value="UniProtKB-SubCell"/>
</dbReference>
<feature type="compositionally biased region" description="Polar residues" evidence="2">
    <location>
        <begin position="650"/>
        <end position="659"/>
    </location>
</feature>
<dbReference type="AlphaFoldDB" id="F0V733"/>
<feature type="compositionally biased region" description="Low complexity" evidence="2">
    <location>
        <begin position="285"/>
        <end position="296"/>
    </location>
</feature>
<dbReference type="EC" id="2.7.11.-" evidence="1"/>
<feature type="compositionally biased region" description="Low complexity" evidence="2">
    <location>
        <begin position="660"/>
        <end position="676"/>
    </location>
</feature>
<dbReference type="InterPro" id="IPR039028">
    <property type="entry name" value="BCKD/PDK"/>
</dbReference>
<evidence type="ECO:0000256" key="2">
    <source>
        <dbReference type="SAM" id="MobiDB-lite"/>
    </source>
</evidence>
<dbReference type="InParanoid" id="F0V733"/>
<feature type="region of interest" description="Disordered" evidence="2">
    <location>
        <begin position="232"/>
        <end position="254"/>
    </location>
</feature>
<reference evidence="4" key="1">
    <citation type="submission" date="2011-02" db="EMBL/GenBank/DDBJ databases">
        <authorList>
            <person name="Aslett M."/>
        </authorList>
    </citation>
    <scope>NUCLEOTIDE SEQUENCE</scope>
    <source>
        <strain evidence="4">Liverpool</strain>
    </source>
</reference>
<dbReference type="InterPro" id="IPR003594">
    <property type="entry name" value="HATPase_dom"/>
</dbReference>
<keyword evidence="6" id="KW-1185">Reference proteome</keyword>
<dbReference type="Proteomes" id="UP000007494">
    <property type="component" value="Chromosome Ia"/>
</dbReference>
<keyword evidence="1" id="KW-0496">Mitochondrion</keyword>
<dbReference type="EMBL" id="LN714474">
    <property type="protein sequence ID" value="CEL64103.1"/>
    <property type="molecule type" value="Genomic_DNA"/>
</dbReference>
<reference evidence="4" key="2">
    <citation type="submission" date="2011-03" db="EMBL/GenBank/DDBJ databases">
        <title>Comparative genomics and transcriptomics of Neospora caninum and Toxoplasma gondii.</title>
        <authorList>
            <person name="Reid A.J."/>
            <person name="Sohal A."/>
            <person name="Harris D."/>
            <person name="Quail M."/>
            <person name="Sanders M."/>
            <person name="Berriman M."/>
            <person name="Wastling J.M."/>
            <person name="Pain A."/>
        </authorList>
    </citation>
    <scope>NUCLEOTIDE SEQUENCE</scope>
    <source>
        <strain evidence="4">Liverpool</strain>
    </source>
</reference>
<keyword evidence="1" id="KW-0808">Transferase</keyword>
<reference evidence="6" key="3">
    <citation type="journal article" date="2012" name="PLoS Pathog.">
        <title>Comparative genomics of the apicomplexan parasites Toxoplasma gondii and Neospora caninum: Coccidia differing in host range and transmission strategy.</title>
        <authorList>
            <person name="Reid A.J."/>
            <person name="Vermont S.J."/>
            <person name="Cotton J.A."/>
            <person name="Harris D."/>
            <person name="Hill-Cawthorne G.A."/>
            <person name="Konen-Waisman S."/>
            <person name="Latham S.M."/>
            <person name="Mourier T."/>
            <person name="Norton R."/>
            <person name="Quail M.A."/>
            <person name="Sanders M."/>
            <person name="Shanmugam D."/>
            <person name="Sohal A."/>
            <person name="Wasmuth J.D."/>
            <person name="Brunk B."/>
            <person name="Grigg M.E."/>
            <person name="Howard J.C."/>
            <person name="Parkinson J."/>
            <person name="Roos D.S."/>
            <person name="Trees A.J."/>
            <person name="Berriman M."/>
            <person name="Pain A."/>
            <person name="Wastling J.M."/>
        </authorList>
    </citation>
    <scope>NUCLEOTIDE SEQUENCE [LARGE SCALE GENOMIC DNA]</scope>
    <source>
        <strain evidence="6">Liverpool</strain>
    </source>
</reference>
<name>F0V733_NEOCL</name>
<dbReference type="OMA" id="FAYSTAH"/>
<dbReference type="OrthoDB" id="331200at2759"/>
<keyword evidence="1" id="KW-0547">Nucleotide-binding</keyword>
<dbReference type="RefSeq" id="XP_003879559.1">
    <property type="nucleotide sequence ID" value="XM_003879510.1"/>
</dbReference>
<feature type="compositionally biased region" description="Low complexity" evidence="2">
    <location>
        <begin position="611"/>
        <end position="625"/>
    </location>
</feature>
<feature type="region of interest" description="Disordered" evidence="2">
    <location>
        <begin position="164"/>
        <end position="212"/>
    </location>
</feature>
<feature type="region of interest" description="Disordered" evidence="2">
    <location>
        <begin position="276"/>
        <end position="296"/>
    </location>
</feature>
<dbReference type="eggNOG" id="KOG0787">
    <property type="taxonomic scope" value="Eukaryota"/>
</dbReference>
<feature type="domain" description="Histidine kinase/HSP90-like ATPase" evidence="3">
    <location>
        <begin position="809"/>
        <end position="908"/>
    </location>
</feature>
<feature type="region of interest" description="Disordered" evidence="2">
    <location>
        <begin position="717"/>
        <end position="742"/>
    </location>
</feature>
<dbReference type="Pfam" id="PF02518">
    <property type="entry name" value="HATPase_c"/>
    <property type="match status" value="1"/>
</dbReference>
<keyword evidence="1 4" id="KW-0418">Kinase</keyword>
<feature type="region of interest" description="Disordered" evidence="2">
    <location>
        <begin position="611"/>
        <end position="682"/>
    </location>
</feature>
<dbReference type="VEuPathDB" id="ToxoDB:NCLIV_000220"/>
<keyword evidence="4" id="KW-0670">Pyruvate</keyword>
<evidence type="ECO:0000259" key="3">
    <source>
        <dbReference type="Pfam" id="PF02518"/>
    </source>
</evidence>
<dbReference type="GO" id="GO:0010906">
    <property type="term" value="P:regulation of glucose metabolic process"/>
    <property type="evidence" value="ECO:0007669"/>
    <property type="project" value="TreeGrafter"/>
</dbReference>
<dbReference type="GeneID" id="13440597"/>
<dbReference type="GO" id="GO:0005524">
    <property type="term" value="F:ATP binding"/>
    <property type="evidence" value="ECO:0007669"/>
    <property type="project" value="UniProtKB-UniRule"/>
</dbReference>
<accession>F0V733</accession>
<organism evidence="4 6">
    <name type="scientific">Neospora caninum (strain Liverpool)</name>
    <dbReference type="NCBI Taxonomy" id="572307"/>
    <lineage>
        <taxon>Eukaryota</taxon>
        <taxon>Sar</taxon>
        <taxon>Alveolata</taxon>
        <taxon>Apicomplexa</taxon>
        <taxon>Conoidasida</taxon>
        <taxon>Coccidia</taxon>
        <taxon>Eucoccidiorida</taxon>
        <taxon>Eimeriorina</taxon>
        <taxon>Sarcocystidae</taxon>
        <taxon>Neospora</taxon>
    </lineage>
</organism>
<feature type="compositionally biased region" description="Polar residues" evidence="2">
    <location>
        <begin position="241"/>
        <end position="254"/>
    </location>
</feature>
<proteinExistence type="inferred from homology"/>
<dbReference type="SUPFAM" id="SSF55874">
    <property type="entry name" value="ATPase domain of HSP90 chaperone/DNA topoisomerase II/histidine kinase"/>
    <property type="match status" value="1"/>
</dbReference>
<evidence type="ECO:0000313" key="4">
    <source>
        <dbReference type="EMBL" id="CBZ49524.1"/>
    </source>
</evidence>
<gene>
    <name evidence="5" type="ORF">BN1204_000220</name>
    <name evidence="4" type="ORF">NCLIV_000220</name>
</gene>
<comment type="similarity">
    <text evidence="1">Belongs to the PDK/BCKDK protein kinase family.</text>
</comment>
<sequence>MVTSSVAPPWNSVTCRADMSPAAAKSSEVDAASAMVRRRSVAAKIPESSPAECFLLSMPNSLVPPGAPRPDLLGGAVDSRPLQARSHRSSCPDLLRGVSNDHAAELSPLVSPSWLSRKRKVRGALEALDSNDCEVWRFRSCASISSLCRQTWDWPELGRDSFEDARSGSDVDANGGGFDRRTVSPASQEDLSPFRSGGEEHAPGGSLDAGRGDACEALKLPVQAPCGSKALDKADRETPATHASQLTSPFGDSASTGFSDRGDCALSLCADDSASPSLLSEDGEGPAAQAAPPGDASWKTRVPLAELMGHSGGAGHASRHVAQALFPAPPAPYLAQLLQLQDVYEAAFLAVEVLPERYLQRIQQLDALQSLVGPELYTRCSHLATVRAIYVESCDLVARCKEELLAQLVEEATRHREESVENADDDDWPPEDAFSTPLVRSFSGTSSGGGFAARPAVAPVSKETRDPRAILRRVAEQLQAVKALQSQVGPDLLEGMAELVAELCRGEAGETRPERIREFVDHFLHAFFSCRVAAELQREHFLTAVEGRDCGAILSSHVAVEHLICRAALDAQELSLHHLGVAPPVEIYISELRSVDQELKAFLLAAARSEGPSSVGWSSSASPAGRADGSEAALGTDSAERRPPWLATPSAASAKTGAQSPVSSPSSSLPASPLGESPREPGLPGTVRFPCFSSYAYSGIFELVKNAMRASVDAWAAAPRASQPSGDRVGPREEGGSTWRSTCSSLSNASLSQGSLAVRAPWRLVTLGRSRRLRKLPGRQLECVVERNSAGETRTGHTRVVVLEENAPSSVKVNMVKVLGSLVIQIEDSGRGLGAEELAKIWSFAYSTAHEKSTKGVAVRNGESDEAVPVLAGCGVGLPMSRVHAQSLGGDIFMESAQGVGTCAYMCLSNLQEFRNEALKTHGRNHRELLDGLHVQPLSCAETTSMLASTPPPMVVKARGVGSLPSAFSQLV</sequence>
<comment type="subcellular location">
    <subcellularLocation>
        <location evidence="1">Mitochondrion matrix</location>
    </subcellularLocation>
</comment>
<dbReference type="Gene3D" id="3.30.565.10">
    <property type="entry name" value="Histidine kinase-like ATPase, C-terminal domain"/>
    <property type="match status" value="1"/>
</dbReference>
<dbReference type="InterPro" id="IPR036890">
    <property type="entry name" value="HATPase_C_sf"/>
</dbReference>
<reference evidence="5" key="4">
    <citation type="journal article" date="2015" name="PLoS ONE">
        <title>Comprehensive Evaluation of Toxoplasma gondii VEG and Neospora caninum LIV Genomes with Tachyzoite Stage Transcriptome and Proteome Defines Novel Transcript Features.</title>
        <authorList>
            <person name="Ramaprasad A."/>
            <person name="Mourier T."/>
            <person name="Naeem R."/>
            <person name="Malas T.B."/>
            <person name="Moussa E."/>
            <person name="Panigrahi A."/>
            <person name="Vermont S.J."/>
            <person name="Otto T.D."/>
            <person name="Wastling J."/>
            <person name="Pain A."/>
        </authorList>
    </citation>
    <scope>NUCLEOTIDE SEQUENCE</scope>
    <source>
        <strain evidence="5">Liverpool</strain>
    </source>
</reference>
<evidence type="ECO:0000256" key="1">
    <source>
        <dbReference type="RuleBase" id="RU366032"/>
    </source>
</evidence>
<keyword evidence="1" id="KW-0067">ATP-binding</keyword>
<dbReference type="EMBL" id="FR823380">
    <property type="protein sequence ID" value="CBZ49524.1"/>
    <property type="molecule type" value="Genomic_DNA"/>
</dbReference>